<dbReference type="Gene3D" id="3.30.870.10">
    <property type="entry name" value="Endonuclease Chain A"/>
    <property type="match status" value="2"/>
</dbReference>
<evidence type="ECO:0000256" key="12">
    <source>
        <dbReference type="NCBIfam" id="TIGR04265"/>
    </source>
</evidence>
<feature type="domain" description="PLD phosphodiesterase" evidence="14">
    <location>
        <begin position="423"/>
        <end position="450"/>
    </location>
</feature>
<dbReference type="CDD" id="cd09160">
    <property type="entry name" value="PLDc_SMU_988_like_2"/>
    <property type="match status" value="1"/>
</dbReference>
<evidence type="ECO:0000256" key="3">
    <source>
        <dbReference type="ARBA" id="ARBA00022516"/>
    </source>
</evidence>
<sequence>MKYKKLITNRILITGLLLIIQVVWMAILLLKLGNYSVWINIAFSVLSVLIVLYIIGKDENSAYKIAWIILILCLPLFGGLLYLCFGNKNPSKKMRKRLELEHRRLEKEFQGDDTAIDEIRALDERASGVSTYLKNASDYAIYKDTDSKYYPVGELMFKDMLEALEKAEYYIFMEYFIIEEGVMWNKILEVLERKVSQGVDVRLIYDDMGCVALLPGSYAKILEKKGIKCMAFNPFVPFLSMVMNHRDHRKIMVIDGHTAFTGGINLSDEYINLKQRFGHWKDTGVRLKGEAVWNFTLMFLEMWNAYRKEDRSLEQYKTHVHHPNAFAGSGYVQPFGDSPLDNETVAENVYIEILNQARHYCYIFTPYLIVDNEMKTALSLAAKRGVDVRIVTPGIPDKPLVFRLTRSNYAPLLRAGVKIYEYTPGFIHAKSYVCDDEFAVVGTINMDYRSLYLHFECGTFMYRTEAVMDLKMDAVQTIGKSRPVSLRECRTGIFGGLLDSVLRILAPLF</sequence>
<evidence type="ECO:0000256" key="9">
    <source>
        <dbReference type="ARBA" id="ARBA00023136"/>
    </source>
</evidence>
<dbReference type="PROSITE" id="PS50035">
    <property type="entry name" value="PLD"/>
    <property type="match status" value="2"/>
</dbReference>
<accession>A0A7G9G4X5</accession>
<evidence type="ECO:0000256" key="8">
    <source>
        <dbReference type="ARBA" id="ARBA00023098"/>
    </source>
</evidence>
<keyword evidence="10" id="KW-0594">Phospholipid biosynthesis</keyword>
<evidence type="ECO:0000256" key="5">
    <source>
        <dbReference type="ARBA" id="ARBA00022692"/>
    </source>
</evidence>
<evidence type="ECO:0000256" key="13">
    <source>
        <dbReference type="SAM" id="Phobius"/>
    </source>
</evidence>
<dbReference type="SUPFAM" id="SSF56024">
    <property type="entry name" value="Phospholipase D/nuclease"/>
    <property type="match status" value="2"/>
</dbReference>
<dbReference type="EC" id="2.7.8.-" evidence="12"/>
<dbReference type="InterPro" id="IPR001736">
    <property type="entry name" value="PLipase_D/transphosphatidylase"/>
</dbReference>
<keyword evidence="2" id="KW-1003">Cell membrane</keyword>
<keyword evidence="16" id="KW-1185">Reference proteome</keyword>
<evidence type="ECO:0000313" key="15">
    <source>
        <dbReference type="EMBL" id="QNM05857.1"/>
    </source>
</evidence>
<feature type="transmembrane region" description="Helical" evidence="13">
    <location>
        <begin position="37"/>
        <end position="56"/>
    </location>
</feature>
<dbReference type="Pfam" id="PF13091">
    <property type="entry name" value="PLDc_2"/>
    <property type="match status" value="2"/>
</dbReference>
<feature type="domain" description="PLD phosphodiesterase" evidence="14">
    <location>
        <begin position="243"/>
        <end position="270"/>
    </location>
</feature>
<feature type="transmembrane region" description="Helical" evidence="13">
    <location>
        <begin position="62"/>
        <end position="85"/>
    </location>
</feature>
<dbReference type="RefSeq" id="WP_249303159.1">
    <property type="nucleotide sequence ID" value="NZ_CP060634.1"/>
</dbReference>
<keyword evidence="4" id="KW-0808">Transferase</keyword>
<evidence type="ECO:0000256" key="4">
    <source>
        <dbReference type="ARBA" id="ARBA00022679"/>
    </source>
</evidence>
<feature type="transmembrane region" description="Helical" evidence="13">
    <location>
        <begin position="12"/>
        <end position="30"/>
    </location>
</feature>
<dbReference type="Pfam" id="PF13396">
    <property type="entry name" value="PLDc_N"/>
    <property type="match status" value="1"/>
</dbReference>
<keyword evidence="6" id="KW-0677">Repeat</keyword>
<proteinExistence type="predicted"/>
<dbReference type="EMBL" id="CP060634">
    <property type="protein sequence ID" value="QNM05857.1"/>
    <property type="molecule type" value="Genomic_DNA"/>
</dbReference>
<dbReference type="GO" id="GO:0008808">
    <property type="term" value="F:cardiolipin synthase activity"/>
    <property type="evidence" value="ECO:0007669"/>
    <property type="project" value="UniProtKB-UniRule"/>
</dbReference>
<keyword evidence="9 13" id="KW-0472">Membrane</keyword>
<evidence type="ECO:0000256" key="2">
    <source>
        <dbReference type="ARBA" id="ARBA00022475"/>
    </source>
</evidence>
<evidence type="ECO:0000259" key="14">
    <source>
        <dbReference type="PROSITE" id="PS50035"/>
    </source>
</evidence>
<keyword evidence="8" id="KW-0443">Lipid metabolism</keyword>
<dbReference type="NCBIfam" id="TIGR04265">
    <property type="entry name" value="bac_cardiolipin"/>
    <property type="match status" value="1"/>
</dbReference>
<evidence type="ECO:0000256" key="10">
    <source>
        <dbReference type="ARBA" id="ARBA00023209"/>
    </source>
</evidence>
<reference evidence="15 16" key="1">
    <citation type="submission" date="2020-08" db="EMBL/GenBank/DDBJ databases">
        <authorList>
            <person name="Liu C."/>
            <person name="Sun Q."/>
        </authorList>
    </citation>
    <scope>NUCLEOTIDE SEQUENCE [LARGE SCALE GENOMIC DNA]</scope>
    <source>
        <strain evidence="15 16">NSJ-38</strain>
    </source>
</reference>
<gene>
    <name evidence="15" type="primary">cls</name>
    <name evidence="15" type="ORF">H9Q78_01400</name>
</gene>
<dbReference type="InterPro" id="IPR027379">
    <property type="entry name" value="CLS_N"/>
</dbReference>
<dbReference type="KEGG" id="qdo:H9Q78_01400"/>
<evidence type="ECO:0000256" key="1">
    <source>
        <dbReference type="ARBA" id="ARBA00004651"/>
    </source>
</evidence>
<keyword evidence="11" id="KW-1208">Phospholipid metabolism</keyword>
<dbReference type="CDD" id="cd09154">
    <property type="entry name" value="PLDc_SMU_988_like_1"/>
    <property type="match status" value="1"/>
</dbReference>
<dbReference type="PANTHER" id="PTHR21248:SF22">
    <property type="entry name" value="PHOSPHOLIPASE D"/>
    <property type="match status" value="1"/>
</dbReference>
<dbReference type="GO" id="GO:0005886">
    <property type="term" value="C:plasma membrane"/>
    <property type="evidence" value="ECO:0007669"/>
    <property type="project" value="UniProtKB-SubCell"/>
</dbReference>
<dbReference type="AlphaFoldDB" id="A0A7G9G4X5"/>
<evidence type="ECO:0000313" key="16">
    <source>
        <dbReference type="Proteomes" id="UP000515823"/>
    </source>
</evidence>
<comment type="subcellular location">
    <subcellularLocation>
        <location evidence="1">Cell membrane</location>
        <topology evidence="1">Multi-pass membrane protein</topology>
    </subcellularLocation>
</comment>
<dbReference type="PANTHER" id="PTHR21248">
    <property type="entry name" value="CARDIOLIPIN SYNTHASE"/>
    <property type="match status" value="1"/>
</dbReference>
<dbReference type="InterPro" id="IPR025202">
    <property type="entry name" value="PLD-like_dom"/>
</dbReference>
<keyword evidence="3" id="KW-0444">Lipid biosynthesis</keyword>
<keyword evidence="7 13" id="KW-1133">Transmembrane helix</keyword>
<evidence type="ECO:0000256" key="7">
    <source>
        <dbReference type="ARBA" id="ARBA00022989"/>
    </source>
</evidence>
<dbReference type="Proteomes" id="UP000515823">
    <property type="component" value="Chromosome"/>
</dbReference>
<dbReference type="GO" id="GO:0032049">
    <property type="term" value="P:cardiolipin biosynthetic process"/>
    <property type="evidence" value="ECO:0007669"/>
    <property type="project" value="UniProtKB-UniRule"/>
</dbReference>
<keyword evidence="5 13" id="KW-0812">Transmembrane</keyword>
<name>A0A7G9G4X5_9FIRM</name>
<evidence type="ECO:0000256" key="6">
    <source>
        <dbReference type="ARBA" id="ARBA00022737"/>
    </source>
</evidence>
<organism evidence="15 16">
    <name type="scientific">Qiania dongpingensis</name>
    <dbReference type="NCBI Taxonomy" id="2763669"/>
    <lineage>
        <taxon>Bacteria</taxon>
        <taxon>Bacillati</taxon>
        <taxon>Bacillota</taxon>
        <taxon>Clostridia</taxon>
        <taxon>Lachnospirales</taxon>
        <taxon>Lachnospiraceae</taxon>
        <taxon>Qiania</taxon>
    </lineage>
</organism>
<dbReference type="InterPro" id="IPR022924">
    <property type="entry name" value="Cardiolipin_synthase"/>
</dbReference>
<dbReference type="SMART" id="SM00155">
    <property type="entry name" value="PLDc"/>
    <property type="match status" value="2"/>
</dbReference>
<evidence type="ECO:0000256" key="11">
    <source>
        <dbReference type="ARBA" id="ARBA00023264"/>
    </source>
</evidence>
<protein>
    <recommendedName>
        <fullName evidence="12">Cardiolipin synthase</fullName>
        <ecNumber evidence="12">2.7.8.-</ecNumber>
    </recommendedName>
</protein>